<keyword evidence="3" id="KW-0732">Signal</keyword>
<dbReference type="InterPro" id="IPR033116">
    <property type="entry name" value="TRYPSIN_SER"/>
</dbReference>
<dbReference type="GO" id="GO:0006508">
    <property type="term" value="P:proteolysis"/>
    <property type="evidence" value="ECO:0007669"/>
    <property type="project" value="UniProtKB-KW"/>
</dbReference>
<dbReference type="Gene3D" id="2.40.10.10">
    <property type="entry name" value="Trypsin-like serine proteases"/>
    <property type="match status" value="1"/>
</dbReference>
<comment type="similarity">
    <text evidence="6">Belongs to the peptidase S1 family. CLIP subfamily.</text>
</comment>
<evidence type="ECO:0000256" key="3">
    <source>
        <dbReference type="ARBA" id="ARBA00022729"/>
    </source>
</evidence>
<evidence type="ECO:0000256" key="1">
    <source>
        <dbReference type="ARBA" id="ARBA00004613"/>
    </source>
</evidence>
<organism evidence="8">
    <name type="scientific">Culex pipiens</name>
    <name type="common">House mosquito</name>
    <dbReference type="NCBI Taxonomy" id="7175"/>
    <lineage>
        <taxon>Eukaryota</taxon>
        <taxon>Metazoa</taxon>
        <taxon>Ecdysozoa</taxon>
        <taxon>Arthropoda</taxon>
        <taxon>Hexapoda</taxon>
        <taxon>Insecta</taxon>
        <taxon>Pterygota</taxon>
        <taxon>Neoptera</taxon>
        <taxon>Endopterygota</taxon>
        <taxon>Diptera</taxon>
        <taxon>Nematocera</taxon>
        <taxon>Culicoidea</taxon>
        <taxon>Culicidae</taxon>
        <taxon>Culicinae</taxon>
        <taxon>Culicini</taxon>
        <taxon>Culex</taxon>
        <taxon>Culex</taxon>
    </lineage>
</organism>
<dbReference type="InterPro" id="IPR001254">
    <property type="entry name" value="Trypsin_dom"/>
</dbReference>
<dbReference type="PROSITE" id="PS00135">
    <property type="entry name" value="TRYPSIN_SER"/>
    <property type="match status" value="1"/>
</dbReference>
<dbReference type="InterPro" id="IPR043504">
    <property type="entry name" value="Peptidase_S1_PA_chymotrypsin"/>
</dbReference>
<dbReference type="EMBL" id="HBUE01081123">
    <property type="protein sequence ID" value="CAG6477504.1"/>
    <property type="molecule type" value="Transcribed_RNA"/>
</dbReference>
<dbReference type="InterPro" id="IPR009003">
    <property type="entry name" value="Peptidase_S1_PA"/>
</dbReference>
<proteinExistence type="inferred from homology"/>
<accession>A0A8D8BKI6</accession>
<dbReference type="GO" id="GO:0005576">
    <property type="term" value="C:extracellular region"/>
    <property type="evidence" value="ECO:0007669"/>
    <property type="project" value="UniProtKB-SubCell"/>
</dbReference>
<name>A0A8D8BKI6_CULPI</name>
<evidence type="ECO:0000256" key="5">
    <source>
        <dbReference type="ARBA" id="ARBA00023180"/>
    </source>
</evidence>
<dbReference type="Pfam" id="PF00089">
    <property type="entry name" value="Trypsin"/>
    <property type="match status" value="1"/>
</dbReference>
<evidence type="ECO:0000259" key="7">
    <source>
        <dbReference type="PROSITE" id="PS50240"/>
    </source>
</evidence>
<dbReference type="PANTHER" id="PTHR24260:SF147">
    <property type="entry name" value="EG:BACR7A4.3 PROTEIN-RELATED"/>
    <property type="match status" value="1"/>
</dbReference>
<evidence type="ECO:0000256" key="4">
    <source>
        <dbReference type="ARBA" id="ARBA00023157"/>
    </source>
</evidence>
<keyword evidence="8" id="KW-0378">Hydrolase</keyword>
<dbReference type="SUPFAM" id="SSF50494">
    <property type="entry name" value="Trypsin-like serine proteases"/>
    <property type="match status" value="1"/>
</dbReference>
<sequence>MTLMGFGAVAYAAEPSSVLRKATTMRVIDSGTCASRLLPNRRLPQGIADQQFCTMGSSQDACEGDSGGPLVVELSDVDKLIPFVVGITSLGTGCGEGSVGLYTKVSQYISWVQSVTKSNFNKLQCSRKSVCREYFKDIRSPFSIPTPKPRCLWTNLRRTTTAGTACRTVASGSSPKCFRTMNSLASTTGNPLALASSTSLPRSAGQGRIKP</sequence>
<keyword evidence="8" id="KW-0645">Protease</keyword>
<feature type="domain" description="Peptidase S1" evidence="7">
    <location>
        <begin position="1"/>
        <end position="117"/>
    </location>
</feature>
<keyword evidence="5" id="KW-0325">Glycoprotein</keyword>
<dbReference type="AlphaFoldDB" id="A0A8D8BKI6"/>
<protein>
    <submittedName>
        <fullName evidence="8">Serine protease snake</fullName>
    </submittedName>
</protein>
<dbReference type="FunFam" id="2.40.10.10:FF:000054">
    <property type="entry name" value="Complement C1r subcomponent"/>
    <property type="match status" value="1"/>
</dbReference>
<dbReference type="PANTHER" id="PTHR24260">
    <property type="match status" value="1"/>
</dbReference>
<keyword evidence="4" id="KW-1015">Disulfide bond</keyword>
<evidence type="ECO:0000256" key="2">
    <source>
        <dbReference type="ARBA" id="ARBA00022525"/>
    </source>
</evidence>
<keyword evidence="2" id="KW-0964">Secreted</keyword>
<evidence type="ECO:0000313" key="8">
    <source>
        <dbReference type="EMBL" id="CAG6477504.1"/>
    </source>
</evidence>
<dbReference type="InterPro" id="IPR051333">
    <property type="entry name" value="CLIP_Serine_Protease"/>
</dbReference>
<comment type="subcellular location">
    <subcellularLocation>
        <location evidence="1">Secreted</location>
    </subcellularLocation>
</comment>
<dbReference type="GO" id="GO:0004252">
    <property type="term" value="F:serine-type endopeptidase activity"/>
    <property type="evidence" value="ECO:0007669"/>
    <property type="project" value="InterPro"/>
</dbReference>
<dbReference type="PROSITE" id="PS50240">
    <property type="entry name" value="TRYPSIN_DOM"/>
    <property type="match status" value="1"/>
</dbReference>
<reference evidence="8" key="1">
    <citation type="submission" date="2021-05" db="EMBL/GenBank/DDBJ databases">
        <authorList>
            <person name="Alioto T."/>
            <person name="Alioto T."/>
            <person name="Gomez Garrido J."/>
        </authorList>
    </citation>
    <scope>NUCLEOTIDE SEQUENCE</scope>
</reference>
<evidence type="ECO:0000256" key="6">
    <source>
        <dbReference type="ARBA" id="ARBA00024195"/>
    </source>
</evidence>